<evidence type="ECO:0000313" key="3">
    <source>
        <dbReference type="Proteomes" id="UP000255024"/>
    </source>
</evidence>
<proteinExistence type="predicted"/>
<sequence>MRKIQYIVQFLAYLFLVSSYAQIGINTPMPDLSAALDITATDKGFLPPRIALKGIKDTITIAKPASGLFIYNIATTTNGQEAVTPGYYYFSGATTWVRIGDTGNTWSTQGNLGINASNQFIGTLDDADLVFKRNKVKMGFLASENIAFGRESLMALTTGRYNVSLGFSTLTKNTTGSFNTAVGNGTLSQNLTSYNTAIGNNALSNLSSGDANTAVGNGAAQNSRNGRMNTSMGHNAYYNGFAGGHNTMLGSYAGFYNHYGNYNTVVGAEAMYNNQHGNYNAVLGKGALYQLKPSAANQGDANVAVGNDAGLNLTKGNQNIFLGAQTVASDPTGDNQLNIGNSIYGVDINRGNTARIGVNTAQPDVSAVLDLKSTNRGFLPPRIALKGTDDQVTIKTPAQGLLIYNTAQVEKGALSVSAGYYYFDGLLWVPFRSEQQGWGTRGNSDTDAEQDFMGTVDNQDVVFKRGNIRAGLLSSISTYNTSFGVNTYKGTPKGSYIGRWNTAIGYGALSGNNDAGLVTGHDNTAVGANSLSINNKGQNNTAVGSEVLKSNMTGNDNTALGFQAMISNRIGEENVAVGRSALSGNSEGSQNTAVGFHALNQNISGKFNTAVGYLSGVENGFGILHNTTAIGSQAKVYRSNVIRLGNKEITTIYGQVPFASVADARSMRESKPLDLGLNFIKQLKPVEYTRSTPTTGKKEWGVIAQEVQGTLDTMGYTHAALIESEGSSEQLLLLRYSELIAPMIKAIQELSEENKQLTRRLEALETQP</sequence>
<dbReference type="EMBL" id="UGQL01000001">
    <property type="protein sequence ID" value="STZ27712.1"/>
    <property type="molecule type" value="Genomic_DNA"/>
</dbReference>
<evidence type="ECO:0000259" key="1">
    <source>
        <dbReference type="Pfam" id="PF13884"/>
    </source>
</evidence>
<accession>A0A378RL41</accession>
<organism evidence="2 3">
    <name type="scientific">Myroides odoratus</name>
    <name type="common">Flavobacterium odoratum</name>
    <dbReference type="NCBI Taxonomy" id="256"/>
    <lineage>
        <taxon>Bacteria</taxon>
        <taxon>Pseudomonadati</taxon>
        <taxon>Bacteroidota</taxon>
        <taxon>Flavobacteriia</taxon>
        <taxon>Flavobacteriales</taxon>
        <taxon>Flavobacteriaceae</taxon>
        <taxon>Myroides</taxon>
    </lineage>
</organism>
<dbReference type="InterPro" id="IPR011049">
    <property type="entry name" value="Serralysin-like_metalloprot_C"/>
</dbReference>
<evidence type="ECO:0000313" key="2">
    <source>
        <dbReference type="EMBL" id="STZ27712.1"/>
    </source>
</evidence>
<gene>
    <name evidence="2" type="ORF">NCTC11179_01248</name>
</gene>
<dbReference type="AlphaFoldDB" id="A0A378RL41"/>
<protein>
    <recommendedName>
        <fullName evidence="1">Peptidase S74 domain-containing protein</fullName>
    </recommendedName>
</protein>
<keyword evidence="3" id="KW-1185">Reference proteome</keyword>
<name>A0A378RL41_MYROD</name>
<dbReference type="Pfam" id="PF13884">
    <property type="entry name" value="Peptidase_S74"/>
    <property type="match status" value="1"/>
</dbReference>
<dbReference type="Proteomes" id="UP000255024">
    <property type="component" value="Unassembled WGS sequence"/>
</dbReference>
<dbReference type="InterPro" id="IPR030392">
    <property type="entry name" value="S74_ICA"/>
</dbReference>
<reference evidence="2 3" key="1">
    <citation type="submission" date="2018-06" db="EMBL/GenBank/DDBJ databases">
        <authorList>
            <consortium name="Pathogen Informatics"/>
            <person name="Doyle S."/>
        </authorList>
    </citation>
    <scope>NUCLEOTIDE SEQUENCE [LARGE SCALE GENOMIC DNA]</scope>
    <source>
        <strain evidence="2 3">NCTC11179</strain>
    </source>
</reference>
<dbReference type="Gene3D" id="2.150.10.10">
    <property type="entry name" value="Serralysin-like metalloprotease, C-terminal"/>
    <property type="match status" value="1"/>
</dbReference>
<dbReference type="RefSeq" id="WP_115090593.1">
    <property type="nucleotide sequence ID" value="NZ_CP068107.1"/>
</dbReference>
<feature type="domain" description="Peptidase S74" evidence="1">
    <location>
        <begin position="671"/>
        <end position="711"/>
    </location>
</feature>